<dbReference type="PANTHER" id="PTHR35596:SF1">
    <property type="entry name" value="MICROBIAL-TYPE PARG CATALYTIC DOMAIN-CONTAINING PROTEIN"/>
    <property type="match status" value="1"/>
</dbReference>
<feature type="domain" description="Microbial-type PARG catalytic" evidence="1">
    <location>
        <begin position="54"/>
        <end position="144"/>
    </location>
</feature>
<dbReference type="SUPFAM" id="SSF52949">
    <property type="entry name" value="Macro domain-like"/>
    <property type="match status" value="1"/>
</dbReference>
<dbReference type="RefSeq" id="XP_024748916.1">
    <property type="nucleotide sequence ID" value="XM_024897741.1"/>
</dbReference>
<dbReference type="InterPro" id="IPR043472">
    <property type="entry name" value="Macro_dom-like"/>
</dbReference>
<dbReference type="AlphaFoldDB" id="A0A2T4B8E4"/>
<dbReference type="EMBL" id="KZ680214">
    <property type="protein sequence ID" value="PTB65596.1"/>
    <property type="molecule type" value="Genomic_DNA"/>
</dbReference>
<dbReference type="GeneID" id="36605859"/>
<organism evidence="2 3">
    <name type="scientific">Trichoderma citrinoviride</name>
    <dbReference type="NCBI Taxonomy" id="58853"/>
    <lineage>
        <taxon>Eukaryota</taxon>
        <taxon>Fungi</taxon>
        <taxon>Dikarya</taxon>
        <taxon>Ascomycota</taxon>
        <taxon>Pezizomycotina</taxon>
        <taxon>Sordariomycetes</taxon>
        <taxon>Hypocreomycetidae</taxon>
        <taxon>Hypocreales</taxon>
        <taxon>Hypocreaceae</taxon>
        <taxon>Trichoderma</taxon>
    </lineage>
</organism>
<dbReference type="InterPro" id="IPR019261">
    <property type="entry name" value="PARG_cat_microbial"/>
</dbReference>
<gene>
    <name evidence="2" type="ORF">BBK36DRAFT_163480</name>
</gene>
<dbReference type="NCBIfam" id="TIGR02452">
    <property type="entry name" value="TIGR02452 family protein"/>
    <property type="match status" value="1"/>
</dbReference>
<dbReference type="PANTHER" id="PTHR35596">
    <property type="entry name" value="DUF2263 DOMAIN-CONTAINING PROTEIN"/>
    <property type="match status" value="1"/>
</dbReference>
<protein>
    <recommendedName>
        <fullName evidence="1">Microbial-type PARG catalytic domain-containing protein</fullName>
    </recommendedName>
</protein>
<evidence type="ECO:0000259" key="1">
    <source>
        <dbReference type="Pfam" id="PF10021"/>
    </source>
</evidence>
<dbReference type="OrthoDB" id="9985428at2759"/>
<dbReference type="Pfam" id="PF10021">
    <property type="entry name" value="PARG_cat_microb"/>
    <property type="match status" value="1"/>
</dbReference>
<accession>A0A2T4B8E4</accession>
<dbReference type="Gene3D" id="3.40.220.10">
    <property type="entry name" value="Leucine Aminopeptidase, subunit E, domain 1"/>
    <property type="match status" value="1"/>
</dbReference>
<dbReference type="InterPro" id="IPR012664">
    <property type="entry name" value="CHP02452"/>
</dbReference>
<proteinExistence type="predicted"/>
<sequence>MAARKALVKVAKETQSVLPSIVQHLPDLDPSSSERLDYTSLPPLQPNSCPKRTHPGTLIIRVVQEDSLNAAIQLASTRGQESGRVVVLSNANARIPGGPWLQGAMAQEEEICYRSSLSLSLHEDLYPWTGTQGIYTPDVVVIRDDVKSGHNLLHPDTEASNLPVVSVISIAAPTRLKRVTEGLAVNNGVQSITAKRAIYKNPHDRDTMKMKMRFCLRIAASKGHGLLVLGALGCGAFGNPRDDVAECWLEVLREKEFGGGWWEEVWFAVLDPRGDGNFGVFRDVLDGMRV</sequence>
<name>A0A2T4B8E4_9HYPO</name>
<evidence type="ECO:0000313" key="3">
    <source>
        <dbReference type="Proteomes" id="UP000241546"/>
    </source>
</evidence>
<evidence type="ECO:0000313" key="2">
    <source>
        <dbReference type="EMBL" id="PTB65596.1"/>
    </source>
</evidence>
<reference evidence="3" key="1">
    <citation type="submission" date="2016-07" db="EMBL/GenBank/DDBJ databases">
        <title>Multiple horizontal gene transfer events from other fungi enriched the ability of initially mycotrophic Trichoderma (Ascomycota) to feed on dead plant biomass.</title>
        <authorList>
            <consortium name="DOE Joint Genome Institute"/>
            <person name="Atanasova L."/>
            <person name="Chenthamara K."/>
            <person name="Zhang J."/>
            <person name="Grujic M."/>
            <person name="Henrissat B."/>
            <person name="Kuo A."/>
            <person name="Aerts A."/>
            <person name="Salamov A."/>
            <person name="Lipzen A."/>
            <person name="Labutti K."/>
            <person name="Barry K."/>
            <person name="Miao Y."/>
            <person name="Rahimi M.J."/>
            <person name="Shen Q."/>
            <person name="Grigoriev I.V."/>
            <person name="Kubicek C.P."/>
            <person name="Druzhinina I.S."/>
        </authorList>
    </citation>
    <scope>NUCLEOTIDE SEQUENCE [LARGE SCALE GENOMIC DNA]</scope>
    <source>
        <strain evidence="3">TUCIM 6016</strain>
    </source>
</reference>
<keyword evidence="3" id="KW-1185">Reference proteome</keyword>
<dbReference type="Proteomes" id="UP000241546">
    <property type="component" value="Unassembled WGS sequence"/>
</dbReference>